<sequence length="78" mass="8435">MNTFLQLSFTAKSTLILLALTLTGCPLNVNLITDKPITLVIDKPIQVGIDNPIKVDGNIAVTKLPPITLGNPLRENKK</sequence>
<organism evidence="1 2">
    <name type="scientific">Methylotuvimicrobium buryatense</name>
    <name type="common">Methylomicrobium buryatense</name>
    <dbReference type="NCBI Taxonomy" id="95641"/>
    <lineage>
        <taxon>Bacteria</taxon>
        <taxon>Pseudomonadati</taxon>
        <taxon>Pseudomonadota</taxon>
        <taxon>Gammaproteobacteria</taxon>
        <taxon>Methylococcales</taxon>
        <taxon>Methylococcaceae</taxon>
        <taxon>Methylotuvimicrobium</taxon>
    </lineage>
</organism>
<dbReference type="AlphaFoldDB" id="A0A4P9UR44"/>
<dbReference type="OrthoDB" id="5573817at2"/>
<name>A0A4P9UR44_METBY</name>
<reference evidence="2" key="1">
    <citation type="journal article" date="2019" name="J. Bacteriol.">
        <title>A Mutagenic Screen Identifies a TonB-Dependent Receptor Required for the Lanthanide Metal Switch in the Type I Methanotroph 'Methylotuvimicrobium buryatense' 5GB1C.</title>
        <authorList>
            <person name="Groom J.D."/>
            <person name="Ford S.M."/>
            <person name="Pesesky M.W."/>
            <person name="Lidstrom M.E."/>
        </authorList>
    </citation>
    <scope>NUCLEOTIDE SEQUENCE [LARGE SCALE GENOMIC DNA]</scope>
    <source>
        <strain evidence="2">5GB1C</strain>
    </source>
</reference>
<protein>
    <recommendedName>
        <fullName evidence="3">Lipoprotein</fullName>
    </recommendedName>
</protein>
<keyword evidence="2" id="KW-1185">Reference proteome</keyword>
<dbReference type="Proteomes" id="UP000305881">
    <property type="component" value="Chromosome"/>
</dbReference>
<proteinExistence type="predicted"/>
<evidence type="ECO:0000313" key="1">
    <source>
        <dbReference type="EMBL" id="QCW83837.1"/>
    </source>
</evidence>
<dbReference type="RefSeq" id="WP_014147281.1">
    <property type="nucleotide sequence ID" value="NZ_CP035467.1"/>
</dbReference>
<evidence type="ECO:0008006" key="3">
    <source>
        <dbReference type="Google" id="ProtNLM"/>
    </source>
</evidence>
<accession>A0A4P9UR44</accession>
<dbReference type="KEGG" id="mbur:EQU24_17510"/>
<evidence type="ECO:0000313" key="2">
    <source>
        <dbReference type="Proteomes" id="UP000305881"/>
    </source>
</evidence>
<dbReference type="EMBL" id="CP035467">
    <property type="protein sequence ID" value="QCW83837.1"/>
    <property type="molecule type" value="Genomic_DNA"/>
</dbReference>
<gene>
    <name evidence="1" type="ORF">EQU24_17510</name>
</gene>